<keyword evidence="3" id="KW-0227">DNA damage</keyword>
<dbReference type="InterPro" id="IPR036590">
    <property type="entry name" value="SRAP-like"/>
</dbReference>
<organism evidence="9 10">
    <name type="scientific">Tetrapisispora phaffii (strain ATCC 24235 / CBS 4417 / NBRC 1672 / NRRL Y-8282 / UCD 70-5)</name>
    <name type="common">Yeast</name>
    <name type="synonym">Fabospora phaffii</name>
    <dbReference type="NCBI Taxonomy" id="1071381"/>
    <lineage>
        <taxon>Eukaryota</taxon>
        <taxon>Fungi</taxon>
        <taxon>Dikarya</taxon>
        <taxon>Ascomycota</taxon>
        <taxon>Saccharomycotina</taxon>
        <taxon>Saccharomycetes</taxon>
        <taxon>Saccharomycetales</taxon>
        <taxon>Saccharomycetaceae</taxon>
        <taxon>Tetrapisispora</taxon>
    </lineage>
</organism>
<dbReference type="KEGG" id="tpf:TPHA_0G02860"/>
<dbReference type="eggNOG" id="KOG2618">
    <property type="taxonomic scope" value="Eukaryota"/>
</dbReference>
<sequence>MRMLIKKLANNNTSSTVGTESSNTGIFEANYNLAPSAYGAVYRADLDGNKLSYMKWGLIPQWVGDLSTFKANKTFNAREEHLLDSKMWKPCVNYKRCAVPISGYYEWRTINKAKTPYYITRKDGKLMFLAGLYDHNRAYDFYSFTIVTNTAPKELEWLHQRMPVVLEPGTLEWDSWFDHDKHEWSEPELNKTLKATYNSDSLFCYQVSKDVNKVENKGARLIKPILKEDKKTYDAIKKEESMKLEDSENISLSQMSDEEKNESMKQESSTNSEETEKVKREDRSLSSQSSDDTKSKKPPKKRQSIEDRLRSSTKKHKT</sequence>
<evidence type="ECO:0000256" key="6">
    <source>
        <dbReference type="ARBA" id="ARBA00023125"/>
    </source>
</evidence>
<keyword evidence="2" id="KW-0645">Protease</keyword>
<gene>
    <name evidence="9" type="primary">TPHA0G02860</name>
    <name evidence="9" type="ordered locus">TPHA_0G02860</name>
</gene>
<evidence type="ECO:0008006" key="11">
    <source>
        <dbReference type="Google" id="ProtNLM"/>
    </source>
</evidence>
<dbReference type="Pfam" id="PF02586">
    <property type="entry name" value="SRAP"/>
    <property type="match status" value="1"/>
</dbReference>
<evidence type="ECO:0000256" key="5">
    <source>
        <dbReference type="ARBA" id="ARBA00023124"/>
    </source>
</evidence>
<dbReference type="OMA" id="KIMSWLH"/>
<dbReference type="SUPFAM" id="SSF143081">
    <property type="entry name" value="BB1717-like"/>
    <property type="match status" value="1"/>
</dbReference>
<evidence type="ECO:0000256" key="3">
    <source>
        <dbReference type="ARBA" id="ARBA00022763"/>
    </source>
</evidence>
<comment type="similarity">
    <text evidence="1">Belongs to the SOS response-associated peptidase family.</text>
</comment>
<dbReference type="InterPro" id="IPR003738">
    <property type="entry name" value="SRAP"/>
</dbReference>
<keyword evidence="6" id="KW-0238">DNA-binding</keyword>
<evidence type="ECO:0000313" key="9">
    <source>
        <dbReference type="EMBL" id="CCE64124.1"/>
    </source>
</evidence>
<dbReference type="AlphaFoldDB" id="G8BW46"/>
<evidence type="ECO:0000256" key="7">
    <source>
        <dbReference type="ARBA" id="ARBA00023239"/>
    </source>
</evidence>
<dbReference type="GO" id="GO:0003697">
    <property type="term" value="F:single-stranded DNA binding"/>
    <property type="evidence" value="ECO:0007669"/>
    <property type="project" value="InterPro"/>
</dbReference>
<dbReference type="GeneID" id="11535863"/>
<proteinExistence type="inferred from homology"/>
<dbReference type="Proteomes" id="UP000005666">
    <property type="component" value="Chromosome 7"/>
</dbReference>
<accession>G8BW46</accession>
<feature type="region of interest" description="Disordered" evidence="8">
    <location>
        <begin position="243"/>
        <end position="318"/>
    </location>
</feature>
<dbReference type="PANTHER" id="PTHR13604:SF0">
    <property type="entry name" value="ABASIC SITE PROCESSING PROTEIN HMCES"/>
    <property type="match status" value="1"/>
</dbReference>
<evidence type="ECO:0000256" key="2">
    <source>
        <dbReference type="ARBA" id="ARBA00022670"/>
    </source>
</evidence>
<evidence type="ECO:0000256" key="8">
    <source>
        <dbReference type="SAM" id="MobiDB-lite"/>
    </source>
</evidence>
<keyword evidence="5" id="KW-0190">Covalent protein-DNA linkage</keyword>
<dbReference type="GO" id="GO:0106300">
    <property type="term" value="P:protein-DNA covalent cross-linking repair"/>
    <property type="evidence" value="ECO:0007669"/>
    <property type="project" value="InterPro"/>
</dbReference>
<dbReference type="GO" id="GO:0008233">
    <property type="term" value="F:peptidase activity"/>
    <property type="evidence" value="ECO:0007669"/>
    <property type="project" value="UniProtKB-KW"/>
</dbReference>
<keyword evidence="10" id="KW-1185">Reference proteome</keyword>
<evidence type="ECO:0000313" key="10">
    <source>
        <dbReference type="Proteomes" id="UP000005666"/>
    </source>
</evidence>
<keyword evidence="4" id="KW-0378">Hydrolase</keyword>
<feature type="compositionally biased region" description="Basic and acidic residues" evidence="8">
    <location>
        <begin position="274"/>
        <end position="284"/>
    </location>
</feature>
<reference evidence="9 10" key="1">
    <citation type="journal article" date="2011" name="Proc. Natl. Acad. Sci. U.S.A.">
        <title>Evolutionary erosion of yeast sex chromosomes by mating-type switching accidents.</title>
        <authorList>
            <person name="Gordon J.L."/>
            <person name="Armisen D."/>
            <person name="Proux-Wera E."/>
            <person name="Oheigeartaigh S.S."/>
            <person name="Byrne K.P."/>
            <person name="Wolfe K.H."/>
        </authorList>
    </citation>
    <scope>NUCLEOTIDE SEQUENCE [LARGE SCALE GENOMIC DNA]</scope>
    <source>
        <strain evidence="10">ATCC 24235 / CBS 4417 / NBRC 1672 / NRRL Y-8282 / UCD 70-5</strain>
    </source>
</reference>
<evidence type="ECO:0000256" key="4">
    <source>
        <dbReference type="ARBA" id="ARBA00022801"/>
    </source>
</evidence>
<dbReference type="RefSeq" id="XP_003686558.1">
    <property type="nucleotide sequence ID" value="XM_003686510.1"/>
</dbReference>
<name>G8BW46_TETPH</name>
<keyword evidence="7" id="KW-0456">Lyase</keyword>
<dbReference type="PANTHER" id="PTHR13604">
    <property type="entry name" value="DC12-RELATED"/>
    <property type="match status" value="1"/>
</dbReference>
<dbReference type="OrthoDB" id="2111841at2759"/>
<dbReference type="GO" id="GO:0016829">
    <property type="term" value="F:lyase activity"/>
    <property type="evidence" value="ECO:0007669"/>
    <property type="project" value="UniProtKB-KW"/>
</dbReference>
<protein>
    <recommendedName>
        <fullName evidence="11">Abasic site processing protein</fullName>
    </recommendedName>
</protein>
<dbReference type="EMBL" id="HE612862">
    <property type="protein sequence ID" value="CCE64124.1"/>
    <property type="molecule type" value="Genomic_DNA"/>
</dbReference>
<dbReference type="Gene3D" id="3.90.1680.10">
    <property type="entry name" value="SOS response associated peptidase-like"/>
    <property type="match status" value="1"/>
</dbReference>
<evidence type="ECO:0000256" key="1">
    <source>
        <dbReference type="ARBA" id="ARBA00008136"/>
    </source>
</evidence>
<dbReference type="GO" id="GO:0006508">
    <property type="term" value="P:proteolysis"/>
    <property type="evidence" value="ECO:0007669"/>
    <property type="project" value="UniProtKB-KW"/>
</dbReference>
<dbReference type="HOGENOM" id="CLU_035990_0_1_1"/>